<name>A0A1N7S0W3_9BURK</name>
<reference evidence="1" key="1">
    <citation type="submission" date="2016-12" db="EMBL/GenBank/DDBJ databases">
        <authorList>
            <person name="Moulin L."/>
        </authorList>
    </citation>
    <scope>NUCLEOTIDE SEQUENCE [LARGE SCALE GENOMIC DNA]</scope>
    <source>
        <strain evidence="1">STM 7183</strain>
    </source>
</reference>
<evidence type="ECO:0000313" key="2">
    <source>
        <dbReference type="Proteomes" id="UP000195569"/>
    </source>
</evidence>
<dbReference type="AlphaFoldDB" id="A0A1N7S0W3"/>
<comment type="caution">
    <text evidence="1">The sequence shown here is derived from an EMBL/GenBank/DDBJ whole genome shotgun (WGS) entry which is preliminary data.</text>
</comment>
<proteinExistence type="predicted"/>
<sequence length="83" mass="9533">MFSMRTARSRIVAPASALLVFFYPALGDFRQTCVVNHSNRLRSFHFYSNGLRIFPYAMHIEAQKQALTLNPKAYSGRTHAKRV</sequence>
<gene>
    <name evidence="1" type="ORF">BN2476_260002</name>
</gene>
<protein>
    <submittedName>
        <fullName evidence="1">Uncharacterized protein</fullName>
    </submittedName>
</protein>
<organism evidence="1 2">
    <name type="scientific">Paraburkholderia piptadeniae</name>
    <dbReference type="NCBI Taxonomy" id="1701573"/>
    <lineage>
        <taxon>Bacteria</taxon>
        <taxon>Pseudomonadati</taxon>
        <taxon>Pseudomonadota</taxon>
        <taxon>Betaproteobacteria</taxon>
        <taxon>Burkholderiales</taxon>
        <taxon>Burkholderiaceae</taxon>
        <taxon>Paraburkholderia</taxon>
    </lineage>
</organism>
<keyword evidence="2" id="KW-1185">Reference proteome</keyword>
<evidence type="ECO:0000313" key="1">
    <source>
        <dbReference type="EMBL" id="SIT41018.1"/>
    </source>
</evidence>
<dbReference type="EMBL" id="CYGY02000026">
    <property type="protein sequence ID" value="SIT41018.1"/>
    <property type="molecule type" value="Genomic_DNA"/>
</dbReference>
<accession>A0A1N7S0W3</accession>
<dbReference type="Proteomes" id="UP000195569">
    <property type="component" value="Unassembled WGS sequence"/>
</dbReference>